<reference evidence="3 4" key="1">
    <citation type="submission" date="2017-03" db="EMBL/GenBank/DDBJ databases">
        <title>Complete genome sequence of Paenibacillus Kribbensis producing bioflocculants.</title>
        <authorList>
            <person name="Lee H.-G."/>
            <person name="Oh H.-M."/>
        </authorList>
    </citation>
    <scope>NUCLEOTIDE SEQUENCE [LARGE SCALE GENOMIC DNA]</scope>
    <source>
        <strain evidence="3 4">AM49</strain>
    </source>
</reference>
<dbReference type="Pfam" id="PF06032">
    <property type="entry name" value="S-Me-THD_N"/>
    <property type="match status" value="1"/>
</dbReference>
<feature type="domain" description="S-Me-THD-like C-terminal" evidence="2">
    <location>
        <begin position="174"/>
        <end position="329"/>
    </location>
</feature>
<proteinExistence type="predicted"/>
<organism evidence="3 4">
    <name type="scientific">Paenibacillus kribbensis</name>
    <dbReference type="NCBI Taxonomy" id="172713"/>
    <lineage>
        <taxon>Bacteria</taxon>
        <taxon>Bacillati</taxon>
        <taxon>Bacillota</taxon>
        <taxon>Bacilli</taxon>
        <taxon>Bacillales</taxon>
        <taxon>Paenibacillaceae</taxon>
        <taxon>Paenibacillus</taxon>
    </lineage>
</organism>
<evidence type="ECO:0000313" key="3">
    <source>
        <dbReference type="EMBL" id="ASR48353.1"/>
    </source>
</evidence>
<name>A0A222WRK0_9BACL</name>
<dbReference type="RefSeq" id="WP_094155750.1">
    <property type="nucleotide sequence ID" value="NZ_CP020028.1"/>
</dbReference>
<evidence type="ECO:0008006" key="5">
    <source>
        <dbReference type="Google" id="ProtNLM"/>
    </source>
</evidence>
<keyword evidence="4" id="KW-1185">Reference proteome</keyword>
<dbReference type="AlphaFoldDB" id="A0A222WRK0"/>
<dbReference type="Proteomes" id="UP000214666">
    <property type="component" value="Chromosome"/>
</dbReference>
<dbReference type="EMBL" id="CP020028">
    <property type="protein sequence ID" value="ASR48353.1"/>
    <property type="molecule type" value="Genomic_DNA"/>
</dbReference>
<dbReference type="InterPro" id="IPR048350">
    <property type="entry name" value="S-Me-THD-like_C"/>
</dbReference>
<dbReference type="OrthoDB" id="7441206at2"/>
<feature type="domain" description="S-Me-THD N-terminal" evidence="1">
    <location>
        <begin position="15"/>
        <end position="146"/>
    </location>
</feature>
<dbReference type="Gene3D" id="3.40.1610.10">
    <property type="entry name" value="CV3147-like domain"/>
    <property type="match status" value="1"/>
</dbReference>
<protein>
    <recommendedName>
        <fullName evidence="5">OsrF</fullName>
    </recommendedName>
</protein>
<sequence length="355" mass="37222">MDALKLDERIVEYAVYGGAVLGGGGGGWVEEGLRIGKLALEAGQPLLVPIDHFADDDLFVTVAVVGAPAAPDKYVKPVHYVKALNMVSSMTGKGVRALHTNENGGETTINGWFQSALTGIPVVDFACNGRAHPTGTMGSMNLTELPNYVSHQAAVGGRGEHYIELGITSSLDHAASLVRKASVEAGGLVAVARNPVTAAYAKANGTPGAISRAIAVGEAMLAHQGEAAIAAVTAELGGKVIATGEVTECRLETSGGFDAGVVHIADSGRVYEMTFWNEYMSLELDGERLATFPDLIMTLDIDTGRPVITAAVNKGQRLVVIAVPKERLLLSTTMSNSKLLQSIEPIIHKPILPYL</sequence>
<gene>
    <name evidence="3" type="ORF">B4V02_17435</name>
</gene>
<evidence type="ECO:0000259" key="2">
    <source>
        <dbReference type="Pfam" id="PF20906"/>
    </source>
</evidence>
<dbReference type="KEGG" id="pkb:B4V02_17435"/>
<dbReference type="InterPro" id="IPR010318">
    <property type="entry name" value="S-Me-THD_N"/>
</dbReference>
<accession>A0A222WRK0</accession>
<dbReference type="Pfam" id="PF20906">
    <property type="entry name" value="S-Me-THD_C"/>
    <property type="match status" value="1"/>
</dbReference>
<dbReference type="SUPFAM" id="SSF160991">
    <property type="entry name" value="CV3147-like"/>
    <property type="match status" value="1"/>
</dbReference>
<evidence type="ECO:0000313" key="4">
    <source>
        <dbReference type="Proteomes" id="UP000214666"/>
    </source>
</evidence>
<dbReference type="STRING" id="172713.GCA_001705305_00061"/>
<dbReference type="InterPro" id="IPR027479">
    <property type="entry name" value="S-Me-THD_N_sf"/>
</dbReference>
<evidence type="ECO:0000259" key="1">
    <source>
        <dbReference type="Pfam" id="PF06032"/>
    </source>
</evidence>